<organism evidence="1 2">
    <name type="scientific">Pyronema omphalodes (strain CBS 100304)</name>
    <name type="common">Pyronema confluens</name>
    <dbReference type="NCBI Taxonomy" id="1076935"/>
    <lineage>
        <taxon>Eukaryota</taxon>
        <taxon>Fungi</taxon>
        <taxon>Dikarya</taxon>
        <taxon>Ascomycota</taxon>
        <taxon>Pezizomycotina</taxon>
        <taxon>Pezizomycetes</taxon>
        <taxon>Pezizales</taxon>
        <taxon>Pyronemataceae</taxon>
        <taxon>Pyronema</taxon>
    </lineage>
</organism>
<reference evidence="1 2" key="1">
    <citation type="journal article" date="2013" name="PLoS Genet.">
        <title>The genome and development-dependent transcriptomes of Pyronema confluens: a window into fungal evolution.</title>
        <authorList>
            <person name="Traeger S."/>
            <person name="Altegoer F."/>
            <person name="Freitag M."/>
            <person name="Gabaldon T."/>
            <person name="Kempken F."/>
            <person name="Kumar A."/>
            <person name="Marcet-Houben M."/>
            <person name="Poggeler S."/>
            <person name="Stajich J.E."/>
            <person name="Nowrousian M."/>
        </authorList>
    </citation>
    <scope>NUCLEOTIDE SEQUENCE [LARGE SCALE GENOMIC DNA]</scope>
    <source>
        <strain evidence="2">CBS 100304</strain>
        <tissue evidence="1">Vegetative mycelium</tissue>
    </source>
</reference>
<sequence>MDHRGSQMTTVYVLGISHPISLSLTSFRLKNTSGSQKPKQTLNTVQTWNQHPFLRCSSCRSGGLSLDPKKQDIRHRYITGCL</sequence>
<protein>
    <submittedName>
        <fullName evidence="1">Uncharacterized protein</fullName>
    </submittedName>
</protein>
<proteinExistence type="predicted"/>
<dbReference type="EMBL" id="HF935724">
    <property type="protein sequence ID" value="CCX32058.1"/>
    <property type="molecule type" value="Genomic_DNA"/>
</dbReference>
<dbReference type="AlphaFoldDB" id="U4LJD2"/>
<gene>
    <name evidence="1" type="ORF">PCON_12328</name>
</gene>
<keyword evidence="2" id="KW-1185">Reference proteome</keyword>
<name>U4LJD2_PYROM</name>
<accession>U4LJD2</accession>
<evidence type="ECO:0000313" key="1">
    <source>
        <dbReference type="EMBL" id="CCX32058.1"/>
    </source>
</evidence>
<evidence type="ECO:0000313" key="2">
    <source>
        <dbReference type="Proteomes" id="UP000018144"/>
    </source>
</evidence>
<dbReference type="Proteomes" id="UP000018144">
    <property type="component" value="Unassembled WGS sequence"/>
</dbReference>